<evidence type="ECO:0000313" key="15">
    <source>
        <dbReference type="Proteomes" id="UP000254545"/>
    </source>
</evidence>
<reference evidence="7" key="8">
    <citation type="journal article" date="2023" name="Nat. Commun.">
        <title>Genomic dissection of endemic carbapenem resistance reveals metallo-beta-lactamase dissemination through clonal, plasmid and integron transfer.</title>
        <authorList>
            <person name="Macesic N."/>
            <person name="Hawkey J."/>
            <person name="Vezina B."/>
            <person name="Wisniewski J.A."/>
            <person name="Cottingham H."/>
            <person name="Blakeway L.V."/>
            <person name="Harshegyi T."/>
            <person name="Pragastis K."/>
            <person name="Badoordeen G.Z."/>
            <person name="Dennison A."/>
            <person name="Spelman D.W."/>
            <person name="Jenney A.W.J."/>
            <person name="Peleg A.Y."/>
        </authorList>
    </citation>
    <scope>NUCLEOTIDE SEQUENCE</scope>
    <source>
        <strain evidence="7">CPO071</strain>
    </source>
</reference>
<evidence type="ECO:0000313" key="12">
    <source>
        <dbReference type="EMBL" id="SXF93373.1"/>
    </source>
</evidence>
<evidence type="ECO:0000256" key="4">
    <source>
        <dbReference type="ARBA" id="ARBA00029685"/>
    </source>
</evidence>
<dbReference type="EMBL" id="CP060807">
    <property type="protein sequence ID" value="QNP27087.1"/>
    <property type="molecule type" value="Genomic_DNA"/>
</dbReference>
<dbReference type="Proteomes" id="UP000234412">
    <property type="component" value="Unassembled WGS sequence"/>
</dbReference>
<dbReference type="KEGG" id="kvq:SP68_02780"/>
<reference evidence="13 14" key="1">
    <citation type="submission" date="2017-11" db="EMBL/GenBank/DDBJ databases">
        <authorList>
            <person name="Han C.G."/>
        </authorList>
    </citation>
    <scope>NUCLEOTIDE SEQUENCE [LARGE SCALE GENOMIC DNA]</scope>
    <source>
        <strain evidence="9 14">A5</strain>
        <strain evidence="8 13">A8</strain>
    </source>
</reference>
<dbReference type="Proteomes" id="UP000789617">
    <property type="component" value="Unassembled WGS sequence"/>
</dbReference>
<keyword evidence="6" id="KW-0687">Ribonucleoprotein</keyword>
<dbReference type="Proteomes" id="UP001176846">
    <property type="component" value="Unassembled WGS sequence"/>
</dbReference>
<evidence type="ECO:0000256" key="3">
    <source>
        <dbReference type="ARBA" id="ARBA00018210"/>
    </source>
</evidence>
<proteinExistence type="inferred from homology"/>
<evidence type="ECO:0000313" key="13">
    <source>
        <dbReference type="Proteomes" id="UP000234412"/>
    </source>
</evidence>
<dbReference type="GeneID" id="93273044"/>
<dbReference type="Proteomes" id="UP000254545">
    <property type="component" value="Unassembled WGS sequence"/>
</dbReference>
<keyword evidence="6" id="KW-0689">Ribosomal protein</keyword>
<evidence type="ECO:0000313" key="17">
    <source>
        <dbReference type="Proteomes" id="UP000516181"/>
    </source>
</evidence>
<accession>A0A087FM15</accession>
<reference evidence="7" key="9">
    <citation type="submission" date="2024-01" db="EMBL/GenBank/DDBJ databases">
        <authorList>
            <person name="Macesic N."/>
        </authorList>
    </citation>
    <scope>NUCLEOTIDE SEQUENCE</scope>
    <source>
        <strain evidence="7">CPO071</strain>
    </source>
</reference>
<dbReference type="EMBL" id="UKAS01000005">
    <property type="protein sequence ID" value="SXF93373.1"/>
    <property type="molecule type" value="Genomic_DNA"/>
</dbReference>
<evidence type="ECO:0000313" key="10">
    <source>
        <dbReference type="EMBL" id="QNP27087.1"/>
    </source>
</evidence>
<dbReference type="EMBL" id="UGKR01000003">
    <property type="protein sequence ID" value="STS90933.1"/>
    <property type="molecule type" value="Genomic_DNA"/>
</dbReference>
<dbReference type="Proteomes" id="UP000234473">
    <property type="component" value="Unassembled WGS sequence"/>
</dbReference>
<dbReference type="AlphaFoldDB" id="A0A087FM15"/>
<keyword evidence="18" id="KW-1185">Reference proteome</keyword>
<evidence type="ECO:0000256" key="2">
    <source>
        <dbReference type="ARBA" id="ARBA00005929"/>
    </source>
</evidence>
<protein>
    <recommendedName>
        <fullName evidence="3">Stationary-phase-induced ribosome-associated protein</fullName>
    </recommendedName>
    <alternativeName>
        <fullName evidence="4">30S ribosomal protein S22</fullName>
    </alternativeName>
</protein>
<dbReference type="GO" id="GO:0006412">
    <property type="term" value="P:translation"/>
    <property type="evidence" value="ECO:0007669"/>
    <property type="project" value="InterPro"/>
</dbReference>
<gene>
    <name evidence="7" type="primary">sra</name>
    <name evidence="6" type="synonym">rpsV</name>
    <name evidence="5" type="ORF">AN2335V1_0725</name>
    <name evidence="9" type="ORF">CWM98_29220</name>
    <name evidence="8" type="ORF">CWN47_30755</name>
    <name evidence="10" type="ORF">IAP99_12455</name>
    <name evidence="11" type="ORF">NCTC9177_04833</name>
    <name evidence="6" type="ORF">NUKP37_11050</name>
    <name evidence="7" type="ORF">QAB22_012720</name>
    <name evidence="12" type="ORF">SAMEA3729809_02093</name>
</gene>
<evidence type="ECO:0000313" key="11">
    <source>
        <dbReference type="EMBL" id="STS90933.1"/>
    </source>
</evidence>
<dbReference type="KEGG" id="kvd:KR75_22025"/>
<reference evidence="5" key="7">
    <citation type="submission" date="2022-05" db="EMBL/GenBank/DDBJ databases">
        <authorList>
            <person name="Alioto T."/>
            <person name="Alioto T."/>
            <person name="Gomez Garrido J."/>
        </authorList>
    </citation>
    <scope>NUCLEOTIDE SEQUENCE</scope>
    <source>
        <strain evidence="5">0</strain>
    </source>
</reference>
<dbReference type="Proteomes" id="UP000516181">
    <property type="component" value="Chromosome"/>
</dbReference>
<comment type="similarity">
    <text evidence="2">Belongs to the SRA family.</text>
</comment>
<dbReference type="InterPro" id="IPR012607">
    <property type="entry name" value="SRA-like"/>
</dbReference>
<evidence type="ECO:0000313" key="8">
    <source>
        <dbReference type="EMBL" id="PLM90347.1"/>
    </source>
</evidence>
<reference evidence="12 16" key="4">
    <citation type="submission" date="2018-08" db="EMBL/GenBank/DDBJ databases">
        <authorList>
            <consortium name="Pathogen Informatics"/>
        </authorList>
    </citation>
    <scope>NUCLEOTIDE SEQUENCE [LARGE SCALE GENOMIC DNA]</scope>
    <source>
        <strain evidence="12 16">EuSCAPE_TR218</strain>
    </source>
</reference>
<evidence type="ECO:0000256" key="1">
    <source>
        <dbReference type="ARBA" id="ARBA00004057"/>
    </source>
</evidence>
<evidence type="ECO:0000313" key="5">
    <source>
        <dbReference type="EMBL" id="CAH5975499.1"/>
    </source>
</evidence>
<dbReference type="NCBIfam" id="NF007473">
    <property type="entry name" value="PRK10057.1"/>
    <property type="match status" value="1"/>
</dbReference>
<dbReference type="EMBL" id="PIDP01001695">
    <property type="protein sequence ID" value="PLM90347.1"/>
    <property type="molecule type" value="Genomic_DNA"/>
</dbReference>
<reference evidence="6" key="6">
    <citation type="journal article" date="2022" name="J. Appl. Microbiol.">
        <title>PCR-based ORF typing of Klebsiella pneumoniae for rapid identification of global clones and transmission events.</title>
        <authorList>
            <person name="Nonogaki R."/>
            <person name="Iijima A."/>
            <person name="Kawamura K."/>
            <person name="Kayama S."/>
            <person name="Sugai M."/>
            <person name="Yagi T."/>
            <person name="Arakawa Y."/>
            <person name="Doi Y."/>
            <person name="Suzuki M."/>
        </authorList>
    </citation>
    <scope>NUCLEOTIDE SEQUENCE</scope>
    <source>
        <strain evidence="6">NUKP-37</strain>
    </source>
</reference>
<sequence>MKSNHQARHLLGLNYKLSQQKKVVLEGDEETTLNHIHATGRKRRGG</sequence>
<dbReference type="EMBL" id="CAJOXS020000001">
    <property type="protein sequence ID" value="CAH5975499.1"/>
    <property type="molecule type" value="Genomic_DNA"/>
</dbReference>
<reference evidence="11 15" key="3">
    <citation type="submission" date="2018-06" db="EMBL/GenBank/DDBJ databases">
        <authorList>
            <consortium name="Pathogen Informatics"/>
            <person name="Doyle S."/>
        </authorList>
    </citation>
    <scope>NUCLEOTIDE SEQUENCE [LARGE SCALE GENOMIC DNA]</scope>
    <source>
        <strain evidence="11 15">NCTC9177</strain>
    </source>
</reference>
<dbReference type="EMBL" id="BQTA01000002">
    <property type="protein sequence ID" value="GKJ88174.1"/>
    <property type="molecule type" value="Genomic_DNA"/>
</dbReference>
<organism evidence="8 13">
    <name type="scientific">Klebsiella variicola</name>
    <dbReference type="NCBI Taxonomy" id="244366"/>
    <lineage>
        <taxon>Bacteria</taxon>
        <taxon>Pseudomonadati</taxon>
        <taxon>Pseudomonadota</taxon>
        <taxon>Gammaproteobacteria</taxon>
        <taxon>Enterobacterales</taxon>
        <taxon>Enterobacteriaceae</taxon>
        <taxon>Klebsiella/Raoultella group</taxon>
        <taxon>Klebsiella</taxon>
        <taxon>Klebsiella pneumoniae complex</taxon>
    </lineage>
</organism>
<dbReference type="KEGG" id="kpe:KPK_2509"/>
<dbReference type="EMBL" id="PICB01002105">
    <property type="protein sequence ID" value="PLP39701.1"/>
    <property type="molecule type" value="Genomic_DNA"/>
</dbReference>
<evidence type="ECO:0000313" key="18">
    <source>
        <dbReference type="Proteomes" id="UP000789617"/>
    </source>
</evidence>
<reference evidence="13 14" key="2">
    <citation type="submission" date="2018-01" db="EMBL/GenBank/DDBJ databases">
        <title>Genomic study of Klebsiella pneumoniae.</title>
        <authorList>
            <person name="Yang Y."/>
            <person name="Bicalho R."/>
        </authorList>
    </citation>
    <scope>NUCLEOTIDE SEQUENCE [LARGE SCALE GENOMIC DNA]</scope>
    <source>
        <strain evidence="9 14">A5</strain>
        <strain evidence="8 13">A8</strain>
    </source>
</reference>
<name>A0A087FM15_KLEVA</name>
<evidence type="ECO:0000313" key="7">
    <source>
        <dbReference type="EMBL" id="MEC6057386.1"/>
    </source>
</evidence>
<dbReference type="Proteomes" id="UP000258928">
    <property type="component" value="Unassembled WGS sequence"/>
</dbReference>
<dbReference type="KEGG" id="kpk:A593_24095"/>
<dbReference type="Pfam" id="PF08136">
    <property type="entry name" value="SRA_like"/>
    <property type="match status" value="1"/>
</dbReference>
<evidence type="ECO:0000313" key="14">
    <source>
        <dbReference type="Proteomes" id="UP000234473"/>
    </source>
</evidence>
<dbReference type="GO" id="GO:0005840">
    <property type="term" value="C:ribosome"/>
    <property type="evidence" value="ECO:0007669"/>
    <property type="project" value="UniProtKB-KW"/>
</dbReference>
<evidence type="ECO:0000313" key="6">
    <source>
        <dbReference type="EMBL" id="GKJ88174.1"/>
    </source>
</evidence>
<dbReference type="EMBL" id="JARTTN020000001">
    <property type="protein sequence ID" value="MEC6057386.1"/>
    <property type="molecule type" value="Genomic_DNA"/>
</dbReference>
<dbReference type="RefSeq" id="WP_012541615.1">
    <property type="nucleotide sequence ID" value="NC_011283.1"/>
</dbReference>
<dbReference type="Proteomes" id="UP001060507">
    <property type="component" value="Unassembled WGS sequence"/>
</dbReference>
<reference evidence="10 17" key="5">
    <citation type="submission" date="2020-08" db="EMBL/GenBank/DDBJ databases">
        <title>Complete genome sequence of Klebsiella pneumoniae KP2757.</title>
        <authorList>
            <person name="Zhang X."/>
        </authorList>
    </citation>
    <scope>NUCLEOTIDE SEQUENCE [LARGE SCALE GENOMIC DNA]</scope>
    <source>
        <strain evidence="10 17">KP2757</strain>
    </source>
</reference>
<evidence type="ECO:0000313" key="9">
    <source>
        <dbReference type="EMBL" id="PLP39701.1"/>
    </source>
</evidence>
<comment type="function">
    <text evidence="1">Although this protein associates with the 30S subunit of the ribosome it is not considered to be a bona fide ribosomal protein.</text>
</comment>
<evidence type="ECO:0000313" key="16">
    <source>
        <dbReference type="Proteomes" id="UP000258928"/>
    </source>
</evidence>